<feature type="compositionally biased region" description="Basic and acidic residues" evidence="1">
    <location>
        <begin position="71"/>
        <end position="85"/>
    </location>
</feature>
<comment type="caution">
    <text evidence="2">The sequence shown here is derived from an EMBL/GenBank/DDBJ whole genome shotgun (WGS) entry which is preliminary data.</text>
</comment>
<evidence type="ECO:0000313" key="2">
    <source>
        <dbReference type="EMBL" id="GAA3498003.1"/>
    </source>
</evidence>
<feature type="region of interest" description="Disordered" evidence="1">
    <location>
        <begin position="48"/>
        <end position="85"/>
    </location>
</feature>
<organism evidence="2 3">
    <name type="scientific">Streptomyces prasinosporus</name>
    <dbReference type="NCBI Taxonomy" id="68256"/>
    <lineage>
        <taxon>Bacteria</taxon>
        <taxon>Bacillati</taxon>
        <taxon>Actinomycetota</taxon>
        <taxon>Actinomycetes</taxon>
        <taxon>Kitasatosporales</taxon>
        <taxon>Streptomycetaceae</taxon>
        <taxon>Streptomyces</taxon>
        <taxon>Streptomyces albogriseolus group</taxon>
    </lineage>
</organism>
<feature type="region of interest" description="Disordered" evidence="1">
    <location>
        <begin position="1"/>
        <end position="21"/>
    </location>
</feature>
<gene>
    <name evidence="2" type="ORF">GCM10019016_051060</name>
</gene>
<evidence type="ECO:0000313" key="3">
    <source>
        <dbReference type="Proteomes" id="UP001501455"/>
    </source>
</evidence>
<keyword evidence="3" id="KW-1185">Reference proteome</keyword>
<protein>
    <submittedName>
        <fullName evidence="2">Uncharacterized protein</fullName>
    </submittedName>
</protein>
<feature type="compositionally biased region" description="Low complexity" evidence="1">
    <location>
        <begin position="48"/>
        <end position="63"/>
    </location>
</feature>
<evidence type="ECO:0000256" key="1">
    <source>
        <dbReference type="SAM" id="MobiDB-lite"/>
    </source>
</evidence>
<dbReference type="EMBL" id="BAAAXF010000036">
    <property type="protein sequence ID" value="GAA3498003.1"/>
    <property type="molecule type" value="Genomic_DNA"/>
</dbReference>
<accession>A0ABP6TRR2</accession>
<dbReference type="Proteomes" id="UP001501455">
    <property type="component" value="Unassembled WGS sequence"/>
</dbReference>
<reference evidence="3" key="1">
    <citation type="journal article" date="2019" name="Int. J. Syst. Evol. Microbiol.">
        <title>The Global Catalogue of Microorganisms (GCM) 10K type strain sequencing project: providing services to taxonomists for standard genome sequencing and annotation.</title>
        <authorList>
            <consortium name="The Broad Institute Genomics Platform"/>
            <consortium name="The Broad Institute Genome Sequencing Center for Infectious Disease"/>
            <person name="Wu L."/>
            <person name="Ma J."/>
        </authorList>
    </citation>
    <scope>NUCLEOTIDE SEQUENCE [LARGE SCALE GENOMIC DNA]</scope>
    <source>
        <strain evidence="3">JCM 4816</strain>
    </source>
</reference>
<proteinExistence type="predicted"/>
<sequence>MRCLPRTRGIAGADGTSATVAPNTSAVTAPVAIGEDPLVPELTLVEAGARSARPGRSPRAAPGPDGPPSREVVRRGSRDQGEWAP</sequence>
<name>A0ABP6TRR2_9ACTN</name>